<dbReference type="STRING" id="273121.WS0496"/>
<dbReference type="eggNOG" id="COG1420">
    <property type="taxonomic scope" value="Bacteria"/>
</dbReference>
<dbReference type="InterPro" id="IPR036388">
    <property type="entry name" value="WH-like_DNA-bd_sf"/>
</dbReference>
<dbReference type="PANTHER" id="PTHR34824:SF1">
    <property type="entry name" value="HEAT-INDUCIBLE TRANSCRIPTION REPRESSOR HRCA"/>
    <property type="match status" value="1"/>
</dbReference>
<evidence type="ECO:0000256" key="4">
    <source>
        <dbReference type="ARBA" id="ARBA00023163"/>
    </source>
</evidence>
<protein>
    <recommendedName>
        <fullName evidence="7">Heat-inducible transcription repressor HrcA</fullName>
    </recommendedName>
</protein>
<evidence type="ECO:0000313" key="5">
    <source>
        <dbReference type="EMBL" id="CAE09634.1"/>
    </source>
</evidence>
<organism evidence="6">
    <name type="scientific">Wolinella succinogenes (strain ATCC 29543 / DSM 1740 / CCUG 13145 / JCM 31913 / LMG 7466 / NCTC 11488 / FDC 602W)</name>
    <name type="common">Vibrio succinogenes</name>
    <dbReference type="NCBI Taxonomy" id="273121"/>
    <lineage>
        <taxon>Bacteria</taxon>
        <taxon>Pseudomonadati</taxon>
        <taxon>Campylobacterota</taxon>
        <taxon>Epsilonproteobacteria</taxon>
        <taxon>Campylobacterales</taxon>
        <taxon>Helicobacteraceae</taxon>
        <taxon>Wolinella</taxon>
    </lineage>
</organism>
<reference evidence="5 6" key="1">
    <citation type="journal article" date="2003" name="Proc. Natl. Acad. Sci. U.S.A.">
        <title>Complete genome sequence and analysis of Wolinella succinogenes.</title>
        <authorList>
            <person name="Baar C."/>
            <person name="Eppinger M."/>
            <person name="Raddatz G."/>
            <person name="Simon JM."/>
            <person name="Lanz C."/>
            <person name="Klimmek O."/>
            <person name="Nandakumar R."/>
            <person name="Gross R."/>
            <person name="Rosinus A."/>
            <person name="Keller H."/>
            <person name="Jagtap P."/>
            <person name="Linke B."/>
            <person name="Meyer F."/>
            <person name="Lederer H."/>
            <person name="Schuster S.C."/>
        </authorList>
    </citation>
    <scope>NUCLEOTIDE SEQUENCE [LARGE SCALE GENOMIC DNA]</scope>
    <source>
        <strain evidence="6">ATCC 29543 / DSM 1740 / CCUG 13145 / JCM 31913 / LMG 7466 / NCTC 11488 / FDC 602W</strain>
    </source>
</reference>
<dbReference type="Proteomes" id="UP000000422">
    <property type="component" value="Chromosome"/>
</dbReference>
<evidence type="ECO:0000256" key="3">
    <source>
        <dbReference type="ARBA" id="ARBA00023016"/>
    </source>
</evidence>
<dbReference type="KEGG" id="wsu:WS0496"/>
<dbReference type="HOGENOM" id="CLU_091026_0_0_7"/>
<keyword evidence="4" id="KW-0804">Transcription</keyword>
<dbReference type="GO" id="GO:0045892">
    <property type="term" value="P:negative regulation of DNA-templated transcription"/>
    <property type="evidence" value="ECO:0007669"/>
    <property type="project" value="TreeGrafter"/>
</dbReference>
<dbReference type="PANTHER" id="PTHR34824">
    <property type="entry name" value="HEAT-INDUCIBLE TRANSCRIPTION REPRESSOR HRCA"/>
    <property type="match status" value="1"/>
</dbReference>
<keyword evidence="2" id="KW-0805">Transcription regulation</keyword>
<dbReference type="InterPro" id="IPR036390">
    <property type="entry name" value="WH_DNA-bd_sf"/>
</dbReference>
<sequence>MTPKKSLLLDEIIREYLKQQEPIGSESLRLSLNIKISSATIRNHFKTLVEEGALAQPHVSSGRIPTELALKNYWRKKLLPLEMLEFESLKKIEQSARETGIFCALRFYKPNFLQEVVSVGTRFLVLGFEEGEAVVKYSGAMERFLGELVGLEIRDIRKIAYQVCAHELATKLDHLLEGEPVLTFGLKELAELLQPSREGERLFHDISKGKWLDTLEEGLYFDRFIPRGALAFIQQIRVEKSAAKLMFMGSLNRNYEAFYQEALA</sequence>
<evidence type="ECO:0000256" key="2">
    <source>
        <dbReference type="ARBA" id="ARBA00023015"/>
    </source>
</evidence>
<gene>
    <name evidence="5" type="ordered locus">WS0496</name>
</gene>
<dbReference type="RefSeq" id="WP_011138434.1">
    <property type="nucleotide sequence ID" value="NC_005090.1"/>
</dbReference>
<keyword evidence="3" id="KW-0346">Stress response</keyword>
<accession>Q7MSF8</accession>
<evidence type="ECO:0008006" key="7">
    <source>
        <dbReference type="Google" id="ProtNLM"/>
    </source>
</evidence>
<dbReference type="EMBL" id="BX571658">
    <property type="protein sequence ID" value="CAE09634.1"/>
    <property type="molecule type" value="Genomic_DNA"/>
</dbReference>
<dbReference type="AlphaFoldDB" id="Q7MSF8"/>
<evidence type="ECO:0000313" key="6">
    <source>
        <dbReference type="Proteomes" id="UP000000422"/>
    </source>
</evidence>
<dbReference type="Gene3D" id="1.10.10.10">
    <property type="entry name" value="Winged helix-like DNA-binding domain superfamily/Winged helix DNA-binding domain"/>
    <property type="match status" value="1"/>
</dbReference>
<dbReference type="InterPro" id="IPR002571">
    <property type="entry name" value="HrcA"/>
</dbReference>
<keyword evidence="6" id="KW-1185">Reference proteome</keyword>
<proteinExistence type="predicted"/>
<evidence type="ECO:0000256" key="1">
    <source>
        <dbReference type="ARBA" id="ARBA00022491"/>
    </source>
</evidence>
<dbReference type="SUPFAM" id="SSF46785">
    <property type="entry name" value="Winged helix' DNA-binding domain"/>
    <property type="match status" value="1"/>
</dbReference>
<dbReference type="GO" id="GO:0003677">
    <property type="term" value="F:DNA binding"/>
    <property type="evidence" value="ECO:0007669"/>
    <property type="project" value="InterPro"/>
</dbReference>
<name>Q7MSF8_WOLSU</name>
<dbReference type="NCBIfam" id="NF003033">
    <property type="entry name" value="PRK03911.1"/>
    <property type="match status" value="1"/>
</dbReference>
<keyword evidence="1" id="KW-0678">Repressor</keyword>